<feature type="transmembrane region" description="Helical" evidence="1">
    <location>
        <begin position="18"/>
        <end position="41"/>
    </location>
</feature>
<dbReference type="Proteomes" id="UP001143545">
    <property type="component" value="Unassembled WGS sequence"/>
</dbReference>
<accession>A0A9W6B560</accession>
<evidence type="ECO:0000313" key="3">
    <source>
        <dbReference type="Proteomes" id="UP001143545"/>
    </source>
</evidence>
<dbReference type="EMBL" id="BRVP01000003">
    <property type="protein sequence ID" value="GLB51522.1"/>
    <property type="molecule type" value="Genomic_DNA"/>
</dbReference>
<keyword evidence="1" id="KW-1133">Transmembrane helix</keyword>
<sequence length="137" mass="15887">MVTVKIPNFAFMKLGRSIIAILALSTMIFYIVRPTIVFSYYTIDPKGFIERFCENKDKPKMHCDGKCQLKKVTKSSDTNSQNEPKIELTRELTYCLPTKTTYQFPFHKPISIQETAYRNSYSYQNAQCIFHPPNGIL</sequence>
<reference evidence="2" key="1">
    <citation type="submission" date="2022-07" db="EMBL/GenBank/DDBJ databases">
        <title>Taxonomy of Novel Oxalotrophic and Methylotrophic Bacteria.</title>
        <authorList>
            <person name="Sahin N."/>
            <person name="Tani A."/>
        </authorList>
    </citation>
    <scope>NUCLEOTIDE SEQUENCE</scope>
    <source>
        <strain evidence="2">AM327</strain>
    </source>
</reference>
<organism evidence="2 3">
    <name type="scientific">Neptunitalea chrysea</name>
    <dbReference type="NCBI Taxonomy" id="1647581"/>
    <lineage>
        <taxon>Bacteria</taxon>
        <taxon>Pseudomonadati</taxon>
        <taxon>Bacteroidota</taxon>
        <taxon>Flavobacteriia</taxon>
        <taxon>Flavobacteriales</taxon>
        <taxon>Flavobacteriaceae</taxon>
        <taxon>Neptunitalea</taxon>
    </lineage>
</organism>
<proteinExistence type="predicted"/>
<comment type="caution">
    <text evidence="2">The sequence shown here is derived from an EMBL/GenBank/DDBJ whole genome shotgun (WGS) entry which is preliminary data.</text>
</comment>
<name>A0A9W6B560_9FLAO</name>
<protein>
    <submittedName>
        <fullName evidence="2">Uncharacterized protein</fullName>
    </submittedName>
</protein>
<keyword evidence="3" id="KW-1185">Reference proteome</keyword>
<keyword evidence="1" id="KW-0472">Membrane</keyword>
<evidence type="ECO:0000313" key="2">
    <source>
        <dbReference type="EMBL" id="GLB51522.1"/>
    </source>
</evidence>
<keyword evidence="1" id="KW-0812">Transmembrane</keyword>
<dbReference type="AlphaFoldDB" id="A0A9W6B560"/>
<gene>
    <name evidence="2" type="ORF">NBRC110019_05610</name>
</gene>
<evidence type="ECO:0000256" key="1">
    <source>
        <dbReference type="SAM" id="Phobius"/>
    </source>
</evidence>